<name>A0AB36K041_9GAMM</name>
<keyword evidence="3 5" id="KW-1133">Transmembrane helix</keyword>
<dbReference type="PANTHER" id="PTHR12714:SF11">
    <property type="entry name" value="PROTEIN C-TERMINAL S-ISOPRENYLCYSTEINE CARBOXYL O-METHYLTRANSFERASE"/>
    <property type="match status" value="1"/>
</dbReference>
<feature type="transmembrane region" description="Helical" evidence="5">
    <location>
        <begin position="31"/>
        <end position="50"/>
    </location>
</feature>
<dbReference type="AlphaFoldDB" id="A0AB36K041"/>
<evidence type="ECO:0000313" key="6">
    <source>
        <dbReference type="EMBL" id="OOE40910.1"/>
    </source>
</evidence>
<keyword evidence="2 5" id="KW-0812">Transmembrane</keyword>
<organism evidence="6 7">
    <name type="scientific">Salinivibrio kushneri</name>
    <dbReference type="NCBI Taxonomy" id="1908198"/>
    <lineage>
        <taxon>Bacteria</taxon>
        <taxon>Pseudomonadati</taxon>
        <taxon>Pseudomonadota</taxon>
        <taxon>Gammaproteobacteria</taxon>
        <taxon>Vibrionales</taxon>
        <taxon>Vibrionaceae</taxon>
        <taxon>Salinivibrio</taxon>
    </lineage>
</organism>
<accession>A0AB36K041</accession>
<dbReference type="GO" id="GO:0016740">
    <property type="term" value="F:transferase activity"/>
    <property type="evidence" value="ECO:0007669"/>
    <property type="project" value="UniProtKB-ARBA"/>
</dbReference>
<protein>
    <recommendedName>
        <fullName evidence="8">Isoprenylcysteine carboxylmethyltransferase family protein</fullName>
    </recommendedName>
</protein>
<gene>
    <name evidence="6" type="ORF">BZG09_16040</name>
</gene>
<evidence type="ECO:0000256" key="2">
    <source>
        <dbReference type="ARBA" id="ARBA00022692"/>
    </source>
</evidence>
<dbReference type="GO" id="GO:0012505">
    <property type="term" value="C:endomembrane system"/>
    <property type="evidence" value="ECO:0007669"/>
    <property type="project" value="UniProtKB-SubCell"/>
</dbReference>
<evidence type="ECO:0000256" key="3">
    <source>
        <dbReference type="ARBA" id="ARBA00022989"/>
    </source>
</evidence>
<feature type="transmembrane region" description="Helical" evidence="5">
    <location>
        <begin position="86"/>
        <end position="116"/>
    </location>
</feature>
<dbReference type="Pfam" id="PF04191">
    <property type="entry name" value="PEMT"/>
    <property type="match status" value="1"/>
</dbReference>
<dbReference type="Gene3D" id="1.20.120.1630">
    <property type="match status" value="1"/>
</dbReference>
<dbReference type="PANTHER" id="PTHR12714">
    <property type="entry name" value="PROTEIN-S ISOPRENYLCYSTEINE O-METHYLTRANSFERASE"/>
    <property type="match status" value="1"/>
</dbReference>
<evidence type="ECO:0000256" key="1">
    <source>
        <dbReference type="ARBA" id="ARBA00004127"/>
    </source>
</evidence>
<comment type="subcellular location">
    <subcellularLocation>
        <location evidence="1">Endomembrane system</location>
        <topology evidence="1">Multi-pass membrane protein</topology>
    </subcellularLocation>
</comment>
<proteinExistence type="predicted"/>
<evidence type="ECO:0000256" key="4">
    <source>
        <dbReference type="ARBA" id="ARBA00023136"/>
    </source>
</evidence>
<comment type="caution">
    <text evidence="6">The sequence shown here is derived from an EMBL/GenBank/DDBJ whole genome shotgun (WGS) entry which is preliminary data.</text>
</comment>
<dbReference type="InterPro" id="IPR007318">
    <property type="entry name" value="Phopholipid_MeTrfase"/>
</dbReference>
<evidence type="ECO:0008006" key="8">
    <source>
        <dbReference type="Google" id="ProtNLM"/>
    </source>
</evidence>
<reference evidence="6 7" key="1">
    <citation type="journal article" date="2017" name="Genome Announc.">
        <title>Draft Genome Sequences of Salinivibrio proteolyticus, Salinivibrio sharmensis, Salinivibrio siamensis, Salinivibrio costicola subsp. alcaliphilus, Salinivibrio costicola subsp. vallismortis, and 29 New Isolates Belonging to the Genus Salinivibrio.</title>
        <authorList>
            <person name="Lopez-Hermoso C."/>
            <person name="de la Haba R.R."/>
            <person name="Sanchez-Porro C."/>
            <person name="Bayliss S.C."/>
            <person name="Feil E.J."/>
            <person name="Ventosa A."/>
        </authorList>
    </citation>
    <scope>NUCLEOTIDE SEQUENCE [LARGE SCALE GENOMIC DNA]</scope>
    <source>
        <strain evidence="6 7">IC202</strain>
    </source>
</reference>
<dbReference type="EMBL" id="MUEO01000064">
    <property type="protein sequence ID" value="OOE40910.1"/>
    <property type="molecule type" value="Genomic_DNA"/>
</dbReference>
<feature type="transmembrane region" description="Helical" evidence="5">
    <location>
        <begin position="7"/>
        <end position="25"/>
    </location>
</feature>
<evidence type="ECO:0000313" key="7">
    <source>
        <dbReference type="Proteomes" id="UP000188726"/>
    </source>
</evidence>
<dbReference type="Proteomes" id="UP000188726">
    <property type="component" value="Unassembled WGS sequence"/>
</dbReference>
<evidence type="ECO:0000256" key="5">
    <source>
        <dbReference type="SAM" id="Phobius"/>
    </source>
</evidence>
<sequence length="148" mass="17009">MKKLLPPILFVLFLICMALLCWGMGSLHTIPYPYNLIGVPFVLLGLWLAISGKRLFKKLNTNIMTFEEPTKLVTQGVFKYSRNPMYLGFAVAMLGAALLTGAAVTSLLLTLAFVLITDRWYIAYEEHLMYQKFGAEYQEYCRNVRRWI</sequence>
<dbReference type="RefSeq" id="WP_077459596.1">
    <property type="nucleotide sequence ID" value="NZ_MUEN01000134.1"/>
</dbReference>
<keyword evidence="4 5" id="KW-0472">Membrane</keyword>